<keyword evidence="2" id="KW-1185">Reference proteome</keyword>
<accession>A0ABV2LQY8</accession>
<dbReference type="Proteomes" id="UP001549146">
    <property type="component" value="Unassembled WGS sequence"/>
</dbReference>
<dbReference type="InterPro" id="IPR021272">
    <property type="entry name" value="DUF2851"/>
</dbReference>
<protein>
    <recommendedName>
        <fullName evidence="3">DUF2851 domain-containing protein</fullName>
    </recommendedName>
</protein>
<proteinExistence type="predicted"/>
<evidence type="ECO:0000313" key="2">
    <source>
        <dbReference type="Proteomes" id="UP001549146"/>
    </source>
</evidence>
<gene>
    <name evidence="1" type="ORF">ABID46_000554</name>
</gene>
<sequence>MKEKFLHFIWRFQLLHHFPLKSTDGKDIFIHNKGVWNDKESGPDFFMAKIQIENEIWVGNLEIHVNSSDWDLHQHSTDPNYHNIILHVVFNHDKEIEFLSHKRIPTLELSSYIPLEILKNYEHLVELNQQFIPCEQSIHLIKKETIDFWLERLVIERMERKTSEIEHEFLLYHKNWEELLFKKLAFAFGLKLNAEAFDAWANSFKFSILTKVQTNSDYVHALFFGQAGFLNVDSEDEFVKTLQKEYKFLQSKFDLEPISSNLFKFFRLRPVSFPTIRLMQLATLYAEYQNLFRFLMGTRDLQKIKMVFEELNYPTFWNNHYRLEKPSNSSSSKKISNELIERIIINVIIPIKFVYVKQRGSDFSEELIDWLRELPAEKNTILSGFQKLGLKPKNAFESQAYLELKKHFCDEKKCLNCAVGLQILKNV</sequence>
<dbReference type="EMBL" id="JBEPMO010000002">
    <property type="protein sequence ID" value="MET3730995.1"/>
    <property type="molecule type" value="Genomic_DNA"/>
</dbReference>
<comment type="caution">
    <text evidence="1">The sequence shown here is derived from an EMBL/GenBank/DDBJ whole genome shotgun (WGS) entry which is preliminary data.</text>
</comment>
<evidence type="ECO:0008006" key="3">
    <source>
        <dbReference type="Google" id="ProtNLM"/>
    </source>
</evidence>
<evidence type="ECO:0000313" key="1">
    <source>
        <dbReference type="EMBL" id="MET3730995.1"/>
    </source>
</evidence>
<name>A0ABV2LQY8_9FLAO</name>
<dbReference type="RefSeq" id="WP_354506836.1">
    <property type="nucleotide sequence ID" value="NZ_JBEPMO010000002.1"/>
</dbReference>
<organism evidence="1 2">
    <name type="scientific">Moheibacter stercoris</name>
    <dbReference type="NCBI Taxonomy" id="1628251"/>
    <lineage>
        <taxon>Bacteria</taxon>
        <taxon>Pseudomonadati</taxon>
        <taxon>Bacteroidota</taxon>
        <taxon>Flavobacteriia</taxon>
        <taxon>Flavobacteriales</taxon>
        <taxon>Weeksellaceae</taxon>
        <taxon>Moheibacter</taxon>
    </lineage>
</organism>
<reference evidence="1 2" key="1">
    <citation type="submission" date="2024-06" db="EMBL/GenBank/DDBJ databases">
        <title>Genomic Encyclopedia of Type Strains, Phase IV (KMG-IV): sequencing the most valuable type-strain genomes for metagenomic binning, comparative biology and taxonomic classification.</title>
        <authorList>
            <person name="Goeker M."/>
        </authorList>
    </citation>
    <scope>NUCLEOTIDE SEQUENCE [LARGE SCALE GENOMIC DNA]</scope>
    <source>
        <strain evidence="1 2">DSM 29388</strain>
    </source>
</reference>
<dbReference type="Pfam" id="PF11013">
    <property type="entry name" value="DUF2851"/>
    <property type="match status" value="1"/>
</dbReference>